<reference evidence="6" key="3">
    <citation type="submission" date="2025-09" db="UniProtKB">
        <authorList>
            <consortium name="Ensembl"/>
        </authorList>
    </citation>
    <scope>IDENTIFICATION</scope>
</reference>
<dbReference type="InterPro" id="IPR001841">
    <property type="entry name" value="Znf_RING"/>
</dbReference>
<dbReference type="GeneTree" id="ENSGT01000000214780"/>
<organism evidence="6 7">
    <name type="scientific">Oncorhynchus tshawytscha</name>
    <name type="common">Chinook salmon</name>
    <name type="synonym">Salmo tshawytscha</name>
    <dbReference type="NCBI Taxonomy" id="74940"/>
    <lineage>
        <taxon>Eukaryota</taxon>
        <taxon>Metazoa</taxon>
        <taxon>Chordata</taxon>
        <taxon>Craniata</taxon>
        <taxon>Vertebrata</taxon>
        <taxon>Euteleostomi</taxon>
        <taxon>Actinopterygii</taxon>
        <taxon>Neopterygii</taxon>
        <taxon>Teleostei</taxon>
        <taxon>Protacanthopterygii</taxon>
        <taxon>Salmoniformes</taxon>
        <taxon>Salmonidae</taxon>
        <taxon>Salmoninae</taxon>
        <taxon>Oncorhynchus</taxon>
    </lineage>
</organism>
<evidence type="ECO:0000256" key="3">
    <source>
        <dbReference type="ARBA" id="ARBA00022833"/>
    </source>
</evidence>
<accession>A0AAZ3PRC7</accession>
<reference evidence="7" key="1">
    <citation type="journal article" date="2018" name="PLoS ONE">
        <title>Chinook salmon (Oncorhynchus tshawytscha) genome and transcriptome.</title>
        <authorList>
            <person name="Christensen K.A."/>
            <person name="Leong J.S."/>
            <person name="Sakhrani D."/>
            <person name="Biagi C.A."/>
            <person name="Minkley D.R."/>
            <person name="Withler R.E."/>
            <person name="Rondeau E.B."/>
            <person name="Koop B.F."/>
            <person name="Devlin R.H."/>
        </authorList>
    </citation>
    <scope>NUCLEOTIDE SEQUENCE [LARGE SCALE GENOMIC DNA]</scope>
</reference>
<dbReference type="Gene3D" id="3.30.40.10">
    <property type="entry name" value="Zinc/RING finger domain, C3HC4 (zinc finger)"/>
    <property type="match status" value="1"/>
</dbReference>
<reference evidence="6" key="2">
    <citation type="submission" date="2025-08" db="UniProtKB">
        <authorList>
            <consortium name="Ensembl"/>
        </authorList>
    </citation>
    <scope>IDENTIFICATION</scope>
</reference>
<keyword evidence="1" id="KW-0479">Metal-binding</keyword>
<dbReference type="Pfam" id="PF15227">
    <property type="entry name" value="zf-C3HC4_4"/>
    <property type="match status" value="1"/>
</dbReference>
<dbReference type="SMART" id="SM00184">
    <property type="entry name" value="RING"/>
    <property type="match status" value="1"/>
</dbReference>
<dbReference type="PROSITE" id="PS50089">
    <property type="entry name" value="ZF_RING_2"/>
    <property type="match status" value="1"/>
</dbReference>
<evidence type="ECO:0000256" key="1">
    <source>
        <dbReference type="ARBA" id="ARBA00022723"/>
    </source>
</evidence>
<evidence type="ECO:0000259" key="5">
    <source>
        <dbReference type="PROSITE" id="PS50089"/>
    </source>
</evidence>
<dbReference type="Proteomes" id="UP000694402">
    <property type="component" value="Unassembled WGS sequence"/>
</dbReference>
<sequence length="71" mass="8115">MAQQGILLDQDQFSCSVCLDLLKEPVTIPCGHSYCRSCIEVNSYHFFFVCLTEKDSLLHFIQTTKQHGLSF</sequence>
<keyword evidence="3" id="KW-0862">Zinc</keyword>
<evidence type="ECO:0000256" key="4">
    <source>
        <dbReference type="PROSITE-ProRule" id="PRU00175"/>
    </source>
</evidence>
<dbReference type="InterPro" id="IPR017907">
    <property type="entry name" value="Znf_RING_CS"/>
</dbReference>
<dbReference type="Ensembl" id="ENSOTST00005117864.1">
    <property type="protein sequence ID" value="ENSOTSP00005118748.1"/>
    <property type="gene ID" value="ENSOTSG00005077832.1"/>
</dbReference>
<feature type="domain" description="RING-type" evidence="5">
    <location>
        <begin position="15"/>
        <end position="39"/>
    </location>
</feature>
<evidence type="ECO:0000256" key="2">
    <source>
        <dbReference type="ARBA" id="ARBA00022771"/>
    </source>
</evidence>
<evidence type="ECO:0000313" key="7">
    <source>
        <dbReference type="Proteomes" id="UP000694402"/>
    </source>
</evidence>
<dbReference type="PANTHER" id="PTHR23327:SF51">
    <property type="entry name" value="TRANSCRIPTIONAL REGULATOR OF YEAST FORM ADHERENCE 3"/>
    <property type="match status" value="1"/>
</dbReference>
<dbReference type="PANTHER" id="PTHR23327">
    <property type="entry name" value="RING FINGER PROTEIN 127"/>
    <property type="match status" value="1"/>
</dbReference>
<evidence type="ECO:0000313" key="6">
    <source>
        <dbReference type="Ensembl" id="ENSOTSP00005118748.1"/>
    </source>
</evidence>
<dbReference type="PROSITE" id="PS00518">
    <property type="entry name" value="ZF_RING_1"/>
    <property type="match status" value="1"/>
</dbReference>
<keyword evidence="7" id="KW-1185">Reference proteome</keyword>
<proteinExistence type="predicted"/>
<dbReference type="SUPFAM" id="SSF57850">
    <property type="entry name" value="RING/U-box"/>
    <property type="match status" value="1"/>
</dbReference>
<keyword evidence="2 4" id="KW-0863">Zinc-finger</keyword>
<name>A0AAZ3PRC7_ONCTS</name>
<protein>
    <recommendedName>
        <fullName evidence="5">RING-type domain-containing protein</fullName>
    </recommendedName>
</protein>
<dbReference type="GO" id="GO:0008270">
    <property type="term" value="F:zinc ion binding"/>
    <property type="evidence" value="ECO:0007669"/>
    <property type="project" value="UniProtKB-KW"/>
</dbReference>
<dbReference type="InterPro" id="IPR013083">
    <property type="entry name" value="Znf_RING/FYVE/PHD"/>
</dbReference>
<dbReference type="AlphaFoldDB" id="A0AAZ3PRC7"/>